<dbReference type="PANTHER" id="PTHR47978">
    <property type="match status" value="1"/>
</dbReference>
<dbReference type="InterPro" id="IPR001806">
    <property type="entry name" value="Small_GTPase"/>
</dbReference>
<dbReference type="NCBIfam" id="TIGR00231">
    <property type="entry name" value="small_GTP"/>
    <property type="match status" value="1"/>
</dbReference>
<protein>
    <recommendedName>
        <fullName evidence="3">GTP-binding protein</fullName>
    </recommendedName>
</protein>
<comment type="caution">
    <text evidence="2">The sequence shown here is derived from an EMBL/GenBank/DDBJ whole genome shotgun (WGS) entry which is preliminary data.</text>
</comment>
<keyword evidence="1" id="KW-0547">Nucleotide-binding</keyword>
<dbReference type="InterPro" id="IPR005225">
    <property type="entry name" value="Small_GTP-bd"/>
</dbReference>
<dbReference type="SMART" id="SM00174">
    <property type="entry name" value="RHO"/>
    <property type="match status" value="1"/>
</dbReference>
<dbReference type="PROSITE" id="PS51419">
    <property type="entry name" value="RAB"/>
    <property type="match status" value="1"/>
</dbReference>
<dbReference type="PROSITE" id="PS51417">
    <property type="entry name" value="ARF"/>
    <property type="match status" value="1"/>
</dbReference>
<dbReference type="CDD" id="cd00154">
    <property type="entry name" value="Rab"/>
    <property type="match status" value="1"/>
</dbReference>
<dbReference type="AlphaFoldDB" id="X0YZI0"/>
<dbReference type="SUPFAM" id="SSF52540">
    <property type="entry name" value="P-loop containing nucleoside triphosphate hydrolases"/>
    <property type="match status" value="1"/>
</dbReference>
<dbReference type="GO" id="GO:0005525">
    <property type="term" value="F:GTP binding"/>
    <property type="evidence" value="ECO:0007669"/>
    <property type="project" value="InterPro"/>
</dbReference>
<dbReference type="InterPro" id="IPR027417">
    <property type="entry name" value="P-loop_NTPase"/>
</dbReference>
<dbReference type="PRINTS" id="PR00449">
    <property type="entry name" value="RASTRNSFRMNG"/>
</dbReference>
<dbReference type="Pfam" id="PF00071">
    <property type="entry name" value="Ras"/>
    <property type="match status" value="1"/>
</dbReference>
<dbReference type="PROSITE" id="PS51421">
    <property type="entry name" value="RAS"/>
    <property type="match status" value="1"/>
</dbReference>
<dbReference type="SMART" id="SM00173">
    <property type="entry name" value="RAS"/>
    <property type="match status" value="1"/>
</dbReference>
<reference evidence="2" key="1">
    <citation type="journal article" date="2014" name="Front. Microbiol.">
        <title>High frequency of phylogenetically diverse reductive dehalogenase-homologous genes in deep subseafloor sedimentary metagenomes.</title>
        <authorList>
            <person name="Kawai M."/>
            <person name="Futagami T."/>
            <person name="Toyoda A."/>
            <person name="Takaki Y."/>
            <person name="Nishi S."/>
            <person name="Hori S."/>
            <person name="Arai W."/>
            <person name="Tsubouchi T."/>
            <person name="Morono Y."/>
            <person name="Uchiyama I."/>
            <person name="Ito T."/>
            <person name="Fujiyama A."/>
            <person name="Inagaki F."/>
            <person name="Takami H."/>
        </authorList>
    </citation>
    <scope>NUCLEOTIDE SEQUENCE</scope>
    <source>
        <strain evidence="2">Expedition CK06-06</strain>
    </source>
</reference>
<proteinExistence type="predicted"/>
<dbReference type="EMBL" id="BART01006351">
    <property type="protein sequence ID" value="GAG61970.1"/>
    <property type="molecule type" value="Genomic_DNA"/>
</dbReference>
<dbReference type="Gene3D" id="3.40.50.300">
    <property type="entry name" value="P-loop containing nucleotide triphosphate hydrolases"/>
    <property type="match status" value="1"/>
</dbReference>
<evidence type="ECO:0000313" key="2">
    <source>
        <dbReference type="EMBL" id="GAG61970.1"/>
    </source>
</evidence>
<feature type="non-terminal residue" evidence="2">
    <location>
        <position position="1"/>
    </location>
</feature>
<gene>
    <name evidence="2" type="ORF">S01H4_14481</name>
</gene>
<accession>X0YZI0</accession>
<dbReference type="FunFam" id="3.40.50.300:FF:001329">
    <property type="entry name" value="Small GTP-binding protein, putative"/>
    <property type="match status" value="1"/>
</dbReference>
<dbReference type="GO" id="GO:0003924">
    <property type="term" value="F:GTPase activity"/>
    <property type="evidence" value="ECO:0007669"/>
    <property type="project" value="InterPro"/>
</dbReference>
<dbReference type="SMART" id="SM00175">
    <property type="entry name" value="RAB"/>
    <property type="match status" value="1"/>
</dbReference>
<evidence type="ECO:0008006" key="3">
    <source>
        <dbReference type="Google" id="ProtNLM"/>
    </source>
</evidence>
<organism evidence="2">
    <name type="scientific">marine sediment metagenome</name>
    <dbReference type="NCBI Taxonomy" id="412755"/>
    <lineage>
        <taxon>unclassified sequences</taxon>
        <taxon>metagenomes</taxon>
        <taxon>ecological metagenomes</taxon>
    </lineage>
</organism>
<name>X0YZI0_9ZZZZ</name>
<evidence type="ECO:0000256" key="1">
    <source>
        <dbReference type="ARBA" id="ARBA00022741"/>
    </source>
</evidence>
<sequence length="179" mass="20424">NKMNNEMELTLKVIIVGPSAVGKTSLLNRFVHSEFALKYKLTIGVDFLTKTVEYQPSKFVKLHIWDIGGQEKFKFLHRSFYEGASGALLAFDLSRQNTFSSLKIWLSEMRSIMTNEIPKVIIGNKTDLIPEIGQVIDRSAVDQYAKNEDCLYIETSAKTGENVEKAFLELIERMVKKVR</sequence>